<feature type="non-terminal residue" evidence="2">
    <location>
        <position position="1"/>
    </location>
</feature>
<evidence type="ECO:0000256" key="1">
    <source>
        <dbReference type="SAM" id="Phobius"/>
    </source>
</evidence>
<keyword evidence="1" id="KW-1133">Transmembrane helix</keyword>
<keyword evidence="3" id="KW-1185">Reference proteome</keyword>
<dbReference type="AlphaFoldDB" id="A0A8H8DEN0"/>
<dbReference type="Gene3D" id="3.40.50.150">
    <property type="entry name" value="Vaccinia Virus protein VP39"/>
    <property type="match status" value="1"/>
</dbReference>
<evidence type="ECO:0000313" key="3">
    <source>
        <dbReference type="Proteomes" id="UP000673691"/>
    </source>
</evidence>
<dbReference type="InterPro" id="IPR010286">
    <property type="entry name" value="METTL16/RlmF"/>
</dbReference>
<accession>A0A8H8DEN0</accession>
<dbReference type="InterPro" id="IPR029063">
    <property type="entry name" value="SAM-dependent_MTases_sf"/>
</dbReference>
<dbReference type="Pfam" id="PF05971">
    <property type="entry name" value="Methyltransf_10"/>
    <property type="match status" value="1"/>
</dbReference>
<protein>
    <submittedName>
        <fullName evidence="2">Uncharacterized protein</fullName>
    </submittedName>
</protein>
<evidence type="ECO:0000313" key="2">
    <source>
        <dbReference type="EMBL" id="KAG5455588.1"/>
    </source>
</evidence>
<organism evidence="2 3">
    <name type="scientific">Olpidium bornovanus</name>
    <dbReference type="NCBI Taxonomy" id="278681"/>
    <lineage>
        <taxon>Eukaryota</taxon>
        <taxon>Fungi</taxon>
        <taxon>Fungi incertae sedis</taxon>
        <taxon>Olpidiomycota</taxon>
        <taxon>Olpidiomycotina</taxon>
        <taxon>Olpidiomycetes</taxon>
        <taxon>Olpidiales</taxon>
        <taxon>Olpidiaceae</taxon>
        <taxon>Olpidium</taxon>
    </lineage>
</organism>
<proteinExistence type="predicted"/>
<dbReference type="GO" id="GO:0008168">
    <property type="term" value="F:methyltransferase activity"/>
    <property type="evidence" value="ECO:0007669"/>
    <property type="project" value="InterPro"/>
</dbReference>
<gene>
    <name evidence="2" type="ORF">BJ554DRAFT_4954</name>
</gene>
<dbReference type="OrthoDB" id="514248at2759"/>
<keyword evidence="1" id="KW-0812">Transmembrane</keyword>
<dbReference type="EMBL" id="JAEFCI010013129">
    <property type="protein sequence ID" value="KAG5455588.1"/>
    <property type="molecule type" value="Genomic_DNA"/>
</dbReference>
<reference evidence="2 3" key="1">
    <citation type="journal article" name="Sci. Rep.">
        <title>Genome-scale phylogenetic analyses confirm Olpidium as the closest living zoosporic fungus to the non-flagellated, terrestrial fungi.</title>
        <authorList>
            <person name="Chang Y."/>
            <person name="Rochon D."/>
            <person name="Sekimoto S."/>
            <person name="Wang Y."/>
            <person name="Chovatia M."/>
            <person name="Sandor L."/>
            <person name="Salamov A."/>
            <person name="Grigoriev I.V."/>
            <person name="Stajich J.E."/>
            <person name="Spatafora J.W."/>
        </authorList>
    </citation>
    <scope>NUCLEOTIDE SEQUENCE [LARGE SCALE GENOMIC DNA]</scope>
    <source>
        <strain evidence="2">S191</strain>
    </source>
</reference>
<keyword evidence="1" id="KW-0472">Membrane</keyword>
<name>A0A8H8DEN0_9FUNG</name>
<dbReference type="Proteomes" id="UP000673691">
    <property type="component" value="Unassembled WGS sequence"/>
</dbReference>
<sequence>ARLPEDSPATACLHWFFFFFFFLRFSLTKENRRGERTIDFQDPTALRELTKALLNSWFKLSIDIPPDTLIPPVGRPPGAPQERFFYKLTACCNCLTLLRPGPKPISIH</sequence>
<feature type="transmembrane region" description="Helical" evidence="1">
    <location>
        <begin position="6"/>
        <end position="27"/>
    </location>
</feature>
<comment type="caution">
    <text evidence="2">The sequence shown here is derived from an EMBL/GenBank/DDBJ whole genome shotgun (WGS) entry which is preliminary data.</text>
</comment>